<accession>R7TMW7</accession>
<dbReference type="EMBL" id="KB309292">
    <property type="protein sequence ID" value="ELT94852.1"/>
    <property type="molecule type" value="Genomic_DNA"/>
</dbReference>
<gene>
    <name evidence="1" type="ORF">CAPTEDRAFT_205351</name>
</gene>
<reference evidence="3" key="1">
    <citation type="submission" date="2012-12" db="EMBL/GenBank/DDBJ databases">
        <authorList>
            <person name="Hellsten U."/>
            <person name="Grimwood J."/>
            <person name="Chapman J.A."/>
            <person name="Shapiro H."/>
            <person name="Aerts A."/>
            <person name="Otillar R.P."/>
            <person name="Terry A.Y."/>
            <person name="Boore J.L."/>
            <person name="Simakov O."/>
            <person name="Marletaz F."/>
            <person name="Cho S.-J."/>
            <person name="Edsinger-Gonzales E."/>
            <person name="Havlak P."/>
            <person name="Kuo D.-H."/>
            <person name="Larsson T."/>
            <person name="Lv J."/>
            <person name="Arendt D."/>
            <person name="Savage R."/>
            <person name="Osoegawa K."/>
            <person name="de Jong P."/>
            <person name="Lindberg D.R."/>
            <person name="Seaver E.C."/>
            <person name="Weisblat D.A."/>
            <person name="Putnam N.H."/>
            <person name="Grigoriev I.V."/>
            <person name="Rokhsar D.S."/>
        </authorList>
    </citation>
    <scope>NUCLEOTIDE SEQUENCE</scope>
    <source>
        <strain evidence="3">I ESC-2004</strain>
    </source>
</reference>
<evidence type="ECO:0000313" key="1">
    <source>
        <dbReference type="EMBL" id="ELT94852.1"/>
    </source>
</evidence>
<dbReference type="Proteomes" id="UP000014760">
    <property type="component" value="Unassembled WGS sequence"/>
</dbReference>
<reference evidence="2" key="3">
    <citation type="submission" date="2015-06" db="UniProtKB">
        <authorList>
            <consortium name="EnsemblMetazoa"/>
        </authorList>
    </citation>
    <scope>IDENTIFICATION</scope>
</reference>
<dbReference type="HOGENOM" id="CLU_2006064_0_0_1"/>
<sequence length="124" mass="14439">MFMMVHWRDGFWVWVRRNFLVRAGAIWSRIVFNSKSYLYTISSRLRFLGGDERDYQARLWRIKHKQDCLQQPAGADDRVGTIRVQLLGVQQQHASLSVKKINSSSTSLDEVGHCSRRSSVLRSP</sequence>
<keyword evidence="3" id="KW-1185">Reference proteome</keyword>
<name>R7TMW7_CAPTE</name>
<protein>
    <submittedName>
        <fullName evidence="1 2">Uncharacterized protein</fullName>
    </submittedName>
</protein>
<organism evidence="1">
    <name type="scientific">Capitella teleta</name>
    <name type="common">Polychaete worm</name>
    <dbReference type="NCBI Taxonomy" id="283909"/>
    <lineage>
        <taxon>Eukaryota</taxon>
        <taxon>Metazoa</taxon>
        <taxon>Spiralia</taxon>
        <taxon>Lophotrochozoa</taxon>
        <taxon>Annelida</taxon>
        <taxon>Polychaeta</taxon>
        <taxon>Sedentaria</taxon>
        <taxon>Scolecida</taxon>
        <taxon>Capitellidae</taxon>
        <taxon>Capitella</taxon>
    </lineage>
</organism>
<evidence type="ECO:0000313" key="2">
    <source>
        <dbReference type="EnsemblMetazoa" id="CapteP205351"/>
    </source>
</evidence>
<dbReference type="EMBL" id="AMQN01002464">
    <property type="status" value="NOT_ANNOTATED_CDS"/>
    <property type="molecule type" value="Genomic_DNA"/>
</dbReference>
<reference evidence="1 3" key="2">
    <citation type="journal article" date="2013" name="Nature">
        <title>Insights into bilaterian evolution from three spiralian genomes.</title>
        <authorList>
            <person name="Simakov O."/>
            <person name="Marletaz F."/>
            <person name="Cho S.J."/>
            <person name="Edsinger-Gonzales E."/>
            <person name="Havlak P."/>
            <person name="Hellsten U."/>
            <person name="Kuo D.H."/>
            <person name="Larsson T."/>
            <person name="Lv J."/>
            <person name="Arendt D."/>
            <person name="Savage R."/>
            <person name="Osoegawa K."/>
            <person name="de Jong P."/>
            <person name="Grimwood J."/>
            <person name="Chapman J.A."/>
            <person name="Shapiro H."/>
            <person name="Aerts A."/>
            <person name="Otillar R.P."/>
            <person name="Terry A.Y."/>
            <person name="Boore J.L."/>
            <person name="Grigoriev I.V."/>
            <person name="Lindberg D.R."/>
            <person name="Seaver E.C."/>
            <person name="Weisblat D.A."/>
            <person name="Putnam N.H."/>
            <person name="Rokhsar D.S."/>
        </authorList>
    </citation>
    <scope>NUCLEOTIDE SEQUENCE</scope>
    <source>
        <strain evidence="1 3">I ESC-2004</strain>
    </source>
</reference>
<dbReference type="EnsemblMetazoa" id="CapteT205351">
    <property type="protein sequence ID" value="CapteP205351"/>
    <property type="gene ID" value="CapteG205351"/>
</dbReference>
<proteinExistence type="predicted"/>
<dbReference type="AlphaFoldDB" id="R7TMW7"/>
<evidence type="ECO:0000313" key="3">
    <source>
        <dbReference type="Proteomes" id="UP000014760"/>
    </source>
</evidence>